<keyword evidence="2" id="KW-0238">DNA-binding</keyword>
<dbReference type="SMART" id="SM00344">
    <property type="entry name" value="HTH_ASNC"/>
    <property type="match status" value="1"/>
</dbReference>
<dbReference type="RefSeq" id="WP_394825257.1">
    <property type="nucleotide sequence ID" value="NZ_CP089984.1"/>
</dbReference>
<evidence type="ECO:0000256" key="3">
    <source>
        <dbReference type="ARBA" id="ARBA00023163"/>
    </source>
</evidence>
<dbReference type="InterPro" id="IPR036388">
    <property type="entry name" value="WH-like_DNA-bd_sf"/>
</dbReference>
<dbReference type="CDD" id="cd00090">
    <property type="entry name" value="HTH_ARSR"/>
    <property type="match status" value="1"/>
</dbReference>
<proteinExistence type="predicted"/>
<evidence type="ECO:0000256" key="1">
    <source>
        <dbReference type="ARBA" id="ARBA00023015"/>
    </source>
</evidence>
<dbReference type="SUPFAM" id="SSF54909">
    <property type="entry name" value="Dimeric alpha+beta barrel"/>
    <property type="match status" value="1"/>
</dbReference>
<dbReference type="Proteomes" id="UP001370348">
    <property type="component" value="Chromosome"/>
</dbReference>
<keyword evidence="1" id="KW-0805">Transcription regulation</keyword>
<dbReference type="Pfam" id="PF01037">
    <property type="entry name" value="AsnC_trans_reg"/>
    <property type="match status" value="1"/>
</dbReference>
<keyword evidence="6" id="KW-1185">Reference proteome</keyword>
<dbReference type="EMBL" id="CP089984">
    <property type="protein sequence ID" value="WXB15624.1"/>
    <property type="molecule type" value="Genomic_DNA"/>
</dbReference>
<dbReference type="InterPro" id="IPR036390">
    <property type="entry name" value="WH_DNA-bd_sf"/>
</dbReference>
<dbReference type="PANTHER" id="PTHR30154">
    <property type="entry name" value="LEUCINE-RESPONSIVE REGULATORY PROTEIN"/>
    <property type="match status" value="1"/>
</dbReference>
<dbReference type="InterPro" id="IPR019885">
    <property type="entry name" value="Tscrpt_reg_HTH_AsnC-type_CS"/>
</dbReference>
<keyword evidence="3" id="KW-0804">Transcription</keyword>
<reference evidence="5 6" key="1">
    <citation type="submission" date="2021-12" db="EMBL/GenBank/DDBJ databases">
        <title>Discovery of the Pendulisporaceae a myxobacterial family with distinct sporulation behavior and unique specialized metabolism.</title>
        <authorList>
            <person name="Garcia R."/>
            <person name="Popoff A."/>
            <person name="Bader C.D."/>
            <person name="Loehr J."/>
            <person name="Walesch S."/>
            <person name="Walt C."/>
            <person name="Boldt J."/>
            <person name="Bunk B."/>
            <person name="Haeckl F.J.F.P.J."/>
            <person name="Gunesch A.P."/>
            <person name="Birkelbach J."/>
            <person name="Nuebel U."/>
            <person name="Pietschmann T."/>
            <person name="Bach T."/>
            <person name="Mueller R."/>
        </authorList>
    </citation>
    <scope>NUCLEOTIDE SEQUENCE [LARGE SCALE GENOMIC DNA]</scope>
    <source>
        <strain evidence="5 6">MSr11954</strain>
    </source>
</reference>
<evidence type="ECO:0000256" key="2">
    <source>
        <dbReference type="ARBA" id="ARBA00023125"/>
    </source>
</evidence>
<accession>A0ABZ2LXG4</accession>
<dbReference type="Gene3D" id="3.30.70.920">
    <property type="match status" value="1"/>
</dbReference>
<protein>
    <submittedName>
        <fullName evidence="5">Lrp/AsnC family transcriptional regulator</fullName>
    </submittedName>
</protein>
<dbReference type="Gene3D" id="1.10.10.10">
    <property type="entry name" value="Winged helix-like DNA-binding domain superfamily/Winged helix DNA-binding domain"/>
    <property type="match status" value="1"/>
</dbReference>
<dbReference type="PANTHER" id="PTHR30154:SF34">
    <property type="entry name" value="TRANSCRIPTIONAL REGULATOR AZLB"/>
    <property type="match status" value="1"/>
</dbReference>
<evidence type="ECO:0000313" key="6">
    <source>
        <dbReference type="Proteomes" id="UP001370348"/>
    </source>
</evidence>
<dbReference type="InterPro" id="IPR011008">
    <property type="entry name" value="Dimeric_a/b-barrel"/>
</dbReference>
<organism evidence="5 6">
    <name type="scientific">Pendulispora albinea</name>
    <dbReference type="NCBI Taxonomy" id="2741071"/>
    <lineage>
        <taxon>Bacteria</taxon>
        <taxon>Pseudomonadati</taxon>
        <taxon>Myxococcota</taxon>
        <taxon>Myxococcia</taxon>
        <taxon>Myxococcales</taxon>
        <taxon>Sorangiineae</taxon>
        <taxon>Pendulisporaceae</taxon>
        <taxon>Pendulispora</taxon>
    </lineage>
</organism>
<dbReference type="InterPro" id="IPR019887">
    <property type="entry name" value="Tscrpt_reg_AsnC/Lrp_C"/>
</dbReference>
<dbReference type="InterPro" id="IPR019888">
    <property type="entry name" value="Tscrpt_reg_AsnC-like"/>
</dbReference>
<dbReference type="PROSITE" id="PS00519">
    <property type="entry name" value="HTH_ASNC_1"/>
    <property type="match status" value="1"/>
</dbReference>
<evidence type="ECO:0000259" key="4">
    <source>
        <dbReference type="PROSITE" id="PS50956"/>
    </source>
</evidence>
<name>A0ABZ2LXG4_9BACT</name>
<dbReference type="SUPFAM" id="SSF46785">
    <property type="entry name" value="Winged helix' DNA-binding domain"/>
    <property type="match status" value="1"/>
</dbReference>
<dbReference type="PRINTS" id="PR00033">
    <property type="entry name" value="HTHASNC"/>
</dbReference>
<gene>
    <name evidence="5" type="ORF">LZC94_48390</name>
</gene>
<feature type="domain" description="HTH asnC-type" evidence="4">
    <location>
        <begin position="6"/>
        <end position="67"/>
    </location>
</feature>
<sequence length="162" mass="18502">MQRRALDSFDRKLLRLVQQDDHLTAEALAERIGLSASAIQRRLKRLEADGFIVGHMALVDPTTVGNPTFFVVALEVERERLEHLARLRQWLTSEEWVQQTYYVTGTADFVLIVTAPSVQAYDDFMTRLMTDNPNVRRFTTNVVLGINKRSLCVPIEDDGDQP</sequence>
<dbReference type="InterPro" id="IPR000485">
    <property type="entry name" value="AsnC-type_HTH_dom"/>
</dbReference>
<evidence type="ECO:0000313" key="5">
    <source>
        <dbReference type="EMBL" id="WXB15624.1"/>
    </source>
</evidence>
<dbReference type="PROSITE" id="PS50956">
    <property type="entry name" value="HTH_ASNC_2"/>
    <property type="match status" value="1"/>
</dbReference>
<dbReference type="InterPro" id="IPR011991">
    <property type="entry name" value="ArsR-like_HTH"/>
</dbReference>
<dbReference type="Pfam" id="PF13412">
    <property type="entry name" value="HTH_24"/>
    <property type="match status" value="1"/>
</dbReference>